<protein>
    <submittedName>
        <fullName evidence="1">Uncharacterized protein</fullName>
    </submittedName>
</protein>
<sequence>MPNLFLLKSACMNKMWKVYKEKAIHSLEENKFHLASFPLIEMKWDDMDGEDQKDVEKMLESKICGIFGYAASGKSRKIEILIKRVLELGRRVLLFHCGGVLSRELCRHRWRAHSNVQVVSCSFETLQDIINHKDVKEAQAEVDEGVPLSVVVVEDCPMFLRTECDIEKVLRELHEKKLNLTLVFKPHSNDPQGISPDKEAFSHQSGGFHFSHPSHFRGREASTIISVNVCSEWMLEVISFARTRLIIIDFLQDHQDLWRAMLEGGHIETRDVSVEEDVSLRIARDSLLRADENWKFLMAPTWDVAAQRVGEEALEKGDIFDEGSGAIFYPPGSWDALNSISSNSPFRDWGYVFTDDAPGAVPQTEDQESDEVRDQLRQKGLEWNYQTDTPVPLKTSGRGGVLESLSLCLTGSLLHLSLLQLLFFLKEEESKWRTNGGESFSSLKNLMEPLYLSLLFLTSNVDQCGEATSSPWRGQGTLFPKENHLLRRAGCGVENSYPSTVENRMSAAIANGFTMQRILNNQNMPLLWDSNVALGIKIYPEKSQCFQYDSIHVF</sequence>
<dbReference type="EMBL" id="LR901761">
    <property type="protein sequence ID" value="CAD7249340.1"/>
    <property type="molecule type" value="Genomic_DNA"/>
</dbReference>
<reference evidence="1" key="1">
    <citation type="submission" date="2020-11" db="EMBL/GenBank/DDBJ databases">
        <authorList>
            <person name="Tran Van P."/>
        </authorList>
    </citation>
    <scope>NUCLEOTIDE SEQUENCE</scope>
</reference>
<proteinExistence type="predicted"/>
<dbReference type="AlphaFoldDB" id="A0A7R9A8B7"/>
<dbReference type="EMBL" id="CAJPEV010002244">
    <property type="protein sequence ID" value="CAG0896244.1"/>
    <property type="molecule type" value="Genomic_DNA"/>
</dbReference>
<evidence type="ECO:0000313" key="1">
    <source>
        <dbReference type="EMBL" id="CAD7249340.1"/>
    </source>
</evidence>
<gene>
    <name evidence="1" type="ORF">DSTB1V02_LOCUS9138</name>
</gene>
<name>A0A7R9A8B7_9CRUS</name>
<organism evidence="1">
    <name type="scientific">Darwinula stevensoni</name>
    <dbReference type="NCBI Taxonomy" id="69355"/>
    <lineage>
        <taxon>Eukaryota</taxon>
        <taxon>Metazoa</taxon>
        <taxon>Ecdysozoa</taxon>
        <taxon>Arthropoda</taxon>
        <taxon>Crustacea</taxon>
        <taxon>Oligostraca</taxon>
        <taxon>Ostracoda</taxon>
        <taxon>Podocopa</taxon>
        <taxon>Podocopida</taxon>
        <taxon>Darwinulocopina</taxon>
        <taxon>Darwinuloidea</taxon>
        <taxon>Darwinulidae</taxon>
        <taxon>Darwinula</taxon>
    </lineage>
</organism>
<evidence type="ECO:0000313" key="2">
    <source>
        <dbReference type="Proteomes" id="UP000677054"/>
    </source>
</evidence>
<keyword evidence="2" id="KW-1185">Reference proteome</keyword>
<dbReference type="Proteomes" id="UP000677054">
    <property type="component" value="Unassembled WGS sequence"/>
</dbReference>
<accession>A0A7R9A8B7</accession>